<dbReference type="EMBL" id="LN731097">
    <property type="protein sequence ID" value="CEP14250.1"/>
    <property type="molecule type" value="Genomic_DNA"/>
</dbReference>
<protein>
    <recommendedName>
        <fullName evidence="2">sphingomyelin phosphodiesterase</fullName>
        <ecNumber evidence="2">3.1.4.12</ecNumber>
    </recommendedName>
</protein>
<dbReference type="InterPro" id="IPR017766">
    <property type="entry name" value="Sphingomyelinase/PLipase_C"/>
</dbReference>
<dbReference type="EC" id="3.1.4.12" evidence="2"/>
<dbReference type="Proteomes" id="UP000054107">
    <property type="component" value="Unassembled WGS sequence"/>
</dbReference>
<dbReference type="GO" id="GO:0004767">
    <property type="term" value="F:sphingomyelin phosphodiesterase activity"/>
    <property type="evidence" value="ECO:0007669"/>
    <property type="project" value="UniProtKB-EC"/>
</dbReference>
<dbReference type="CDD" id="cd09078">
    <property type="entry name" value="nSMase"/>
    <property type="match status" value="1"/>
</dbReference>
<dbReference type="Pfam" id="PF03372">
    <property type="entry name" value="Exo_endo_phos"/>
    <property type="match status" value="1"/>
</dbReference>
<evidence type="ECO:0000259" key="6">
    <source>
        <dbReference type="Pfam" id="PF03372"/>
    </source>
</evidence>
<dbReference type="STRING" id="35722.A0A0B7MVG7"/>
<feature type="domain" description="Endonuclease/exonuclease/phosphatase" evidence="6">
    <location>
        <begin position="154"/>
        <end position="388"/>
    </location>
</feature>
<feature type="region of interest" description="Disordered" evidence="4">
    <location>
        <begin position="43"/>
        <end position="70"/>
    </location>
</feature>
<dbReference type="PANTHER" id="PTHR16320:SF1">
    <property type="entry name" value="SPHINGOMYELINASE DDB_G0288017"/>
    <property type="match status" value="1"/>
</dbReference>
<keyword evidence="5" id="KW-0812">Transmembrane</keyword>
<feature type="transmembrane region" description="Helical" evidence="5">
    <location>
        <begin position="100"/>
        <end position="124"/>
    </location>
</feature>
<keyword evidence="3" id="KW-0378">Hydrolase</keyword>
<dbReference type="EMBL" id="LN719160">
    <property type="protein sequence ID" value="CEP07305.1"/>
    <property type="molecule type" value="Genomic_DNA"/>
</dbReference>
<keyword evidence="5" id="KW-1133">Transmembrane helix</keyword>
<reference evidence="7 9" key="1">
    <citation type="submission" date="2014-09" db="EMBL/GenBank/DDBJ databases">
        <authorList>
            <person name="Ellenberger Sabrina"/>
        </authorList>
    </citation>
    <scope>NUCLEOTIDE SEQUENCE [LARGE SCALE GENOMIC DNA]</scope>
    <source>
        <strain evidence="7 9">CBS 412.66</strain>
    </source>
</reference>
<sequence>MEKEDEAAVAILDANTENEHLIMLSNGQLPSNKRDRQDYHHHSFLHTSTSRNDTERLLQGNDSDSDEELAAPPMIMPKRRRKCLAADKRKHCCCFHTRKACLFVCLLAILVPLASFGIFSSVYFSPVSLPSIPATNDNHQDAVSTPLTANPRLLTFNMFMRPPGVKNNENDYKDERLDYIIKRILPLYDIITIQEAFAYANRRIDKLLVAAFDQGFYFHVESPRHYPWDLGGDGGLLILSRYPITKADRIEFSRGVHADWLSFKGALHALVEVGDNQFIHVYTTHTQASYDNGGKLNLDDTKVRLSQFAKVHQFIQDTAQNDAFPILLMGDLNVDAAIHNGSLPDAPSYKSSLAYTMMMDVLTGQGTNLTLLGGDTFDKLLYTSSWRLDNLTDVPYETFGYHPVTFGDYTRSPNGTLLPAETILTSHNQLLTVQSIDRLLWAAGRSHQNHTMMALSNITIEHFSVDKNATYPFTQISDHYGISAILNIK</sequence>
<dbReference type="SUPFAM" id="SSF56219">
    <property type="entry name" value="DNase I-like"/>
    <property type="match status" value="1"/>
</dbReference>
<dbReference type="GO" id="GO:0005737">
    <property type="term" value="C:cytoplasm"/>
    <property type="evidence" value="ECO:0007669"/>
    <property type="project" value="TreeGrafter"/>
</dbReference>
<evidence type="ECO:0000256" key="1">
    <source>
        <dbReference type="ARBA" id="ARBA00006335"/>
    </source>
</evidence>
<evidence type="ECO:0000256" key="5">
    <source>
        <dbReference type="SAM" id="Phobius"/>
    </source>
</evidence>
<comment type="similarity">
    <text evidence="1">Belongs to the neutral sphingomyelinase family.</text>
</comment>
<gene>
    <name evidence="7" type="primary">PARPA_00587.1 scaffold 923</name>
    <name evidence="8" type="synonym">PARPA_08418.1 scaffold 32947</name>
</gene>
<dbReference type="GO" id="GO:0005576">
    <property type="term" value="C:extracellular region"/>
    <property type="evidence" value="ECO:0007669"/>
    <property type="project" value="InterPro"/>
</dbReference>
<evidence type="ECO:0000256" key="2">
    <source>
        <dbReference type="ARBA" id="ARBA00012369"/>
    </source>
</evidence>
<dbReference type="AlphaFoldDB" id="A0A0B7MVG7"/>
<proteinExistence type="inferred from homology"/>
<accession>A0A0B7MVG7</accession>
<dbReference type="PANTHER" id="PTHR16320">
    <property type="entry name" value="SPHINGOMYELINASE FAMILY MEMBER"/>
    <property type="match status" value="1"/>
</dbReference>
<evidence type="ECO:0000313" key="9">
    <source>
        <dbReference type="Proteomes" id="UP000054107"/>
    </source>
</evidence>
<dbReference type="InterPro" id="IPR038772">
    <property type="entry name" value="Sph/SMPD2-like"/>
</dbReference>
<keyword evidence="5" id="KW-0472">Membrane</keyword>
<organism evidence="7 9">
    <name type="scientific">Parasitella parasitica</name>
    <dbReference type="NCBI Taxonomy" id="35722"/>
    <lineage>
        <taxon>Eukaryota</taxon>
        <taxon>Fungi</taxon>
        <taxon>Fungi incertae sedis</taxon>
        <taxon>Mucoromycota</taxon>
        <taxon>Mucoromycotina</taxon>
        <taxon>Mucoromycetes</taxon>
        <taxon>Mucorales</taxon>
        <taxon>Mucorineae</taxon>
        <taxon>Mucoraceae</taxon>
        <taxon>Parasitella</taxon>
    </lineage>
</organism>
<dbReference type="InterPro" id="IPR005135">
    <property type="entry name" value="Endo/exonuclease/phosphatase"/>
</dbReference>
<dbReference type="InterPro" id="IPR036691">
    <property type="entry name" value="Endo/exonu/phosph_ase_sf"/>
</dbReference>
<evidence type="ECO:0000256" key="3">
    <source>
        <dbReference type="ARBA" id="ARBA00022801"/>
    </source>
</evidence>
<dbReference type="OrthoDB" id="40902at2759"/>
<keyword evidence="9" id="KW-1185">Reference proteome</keyword>
<evidence type="ECO:0000313" key="8">
    <source>
        <dbReference type="EMBL" id="CEP14250.1"/>
    </source>
</evidence>
<name>A0A0B7MVG7_9FUNG</name>
<evidence type="ECO:0000313" key="7">
    <source>
        <dbReference type="EMBL" id="CEP07305.1"/>
    </source>
</evidence>
<dbReference type="Gene3D" id="3.60.10.10">
    <property type="entry name" value="Endonuclease/exonuclease/phosphatase"/>
    <property type="match status" value="1"/>
</dbReference>
<evidence type="ECO:0000256" key="4">
    <source>
        <dbReference type="SAM" id="MobiDB-lite"/>
    </source>
</evidence>